<organism evidence="1 2">
    <name type="scientific">Lacticaseibacillus suilingensis</name>
    <dbReference type="NCBI Taxonomy" id="2799577"/>
    <lineage>
        <taxon>Bacteria</taxon>
        <taxon>Bacillati</taxon>
        <taxon>Bacillota</taxon>
        <taxon>Bacilli</taxon>
        <taxon>Lactobacillales</taxon>
        <taxon>Lactobacillaceae</taxon>
        <taxon>Lacticaseibacillus</taxon>
    </lineage>
</organism>
<keyword evidence="2" id="KW-1185">Reference proteome</keyword>
<dbReference type="Proteomes" id="UP001597199">
    <property type="component" value="Unassembled WGS sequence"/>
</dbReference>
<evidence type="ECO:0000313" key="2">
    <source>
        <dbReference type="Proteomes" id="UP001597199"/>
    </source>
</evidence>
<sequence>MGRLVQSYFRRLDREATAKNAERLLGDFRHREQKAKRADVLGLASPSLDGMPRNDTVENTAEGRIVEHLSDKEFTERVRRAIECIESDEAKVILCGLYIGRPLTAEALMERLAMSNTAYYHAKEEALVAFAEVWPPVPSELLVYRTVSDRD</sequence>
<dbReference type="NCBIfam" id="TIGR01637">
    <property type="entry name" value="phage_arpU"/>
    <property type="match status" value="1"/>
</dbReference>
<dbReference type="RefSeq" id="WP_204119410.1">
    <property type="nucleotide sequence ID" value="NZ_BOLV01000015.1"/>
</dbReference>
<proteinExistence type="predicted"/>
<comment type="caution">
    <text evidence="1">The sequence shown here is derived from an EMBL/GenBank/DDBJ whole genome shotgun (WGS) entry which is preliminary data.</text>
</comment>
<name>A0ABW4BHS1_9LACO</name>
<reference evidence="2" key="1">
    <citation type="journal article" date="2019" name="Int. J. Syst. Evol. Microbiol.">
        <title>The Global Catalogue of Microorganisms (GCM) 10K type strain sequencing project: providing services to taxonomists for standard genome sequencing and annotation.</title>
        <authorList>
            <consortium name="The Broad Institute Genomics Platform"/>
            <consortium name="The Broad Institute Genome Sequencing Center for Infectious Disease"/>
            <person name="Wu L."/>
            <person name="Ma J."/>
        </authorList>
    </citation>
    <scope>NUCLEOTIDE SEQUENCE [LARGE SCALE GENOMIC DNA]</scope>
    <source>
        <strain evidence="2">CCM 9110</strain>
    </source>
</reference>
<accession>A0ABW4BHS1</accession>
<dbReference type="InterPro" id="IPR006524">
    <property type="entry name" value="ArpU-like"/>
</dbReference>
<dbReference type="EMBL" id="JBHTOA010000020">
    <property type="protein sequence ID" value="MFD1398617.1"/>
    <property type="molecule type" value="Genomic_DNA"/>
</dbReference>
<evidence type="ECO:0000313" key="1">
    <source>
        <dbReference type="EMBL" id="MFD1398617.1"/>
    </source>
</evidence>
<gene>
    <name evidence="1" type="ORF">ACFQ41_04795</name>
</gene>
<protein>
    <submittedName>
        <fullName evidence="1">ArpU family phage packaging/lysis transcriptional regulator</fullName>
    </submittedName>
</protein>